<keyword evidence="2" id="KW-1185">Reference proteome</keyword>
<comment type="caution">
    <text evidence="1">The sequence shown here is derived from an EMBL/GenBank/DDBJ whole genome shotgun (WGS) entry which is preliminary data.</text>
</comment>
<evidence type="ECO:0000313" key="1">
    <source>
        <dbReference type="EMBL" id="CAL1292077.1"/>
    </source>
</evidence>
<name>A0AAV2B7K7_9ARAC</name>
<gene>
    <name evidence="1" type="ORF">LARSCL_LOCUS17447</name>
</gene>
<protein>
    <submittedName>
        <fullName evidence="1">Uncharacterized protein</fullName>
    </submittedName>
</protein>
<proteinExistence type="predicted"/>
<dbReference type="EMBL" id="CAXIEN010000298">
    <property type="protein sequence ID" value="CAL1292077.1"/>
    <property type="molecule type" value="Genomic_DNA"/>
</dbReference>
<reference evidence="1 2" key="1">
    <citation type="submission" date="2024-04" db="EMBL/GenBank/DDBJ databases">
        <authorList>
            <person name="Rising A."/>
            <person name="Reimegard J."/>
            <person name="Sonavane S."/>
            <person name="Akerstrom W."/>
            <person name="Nylinder S."/>
            <person name="Hedman E."/>
            <person name="Kallberg Y."/>
        </authorList>
    </citation>
    <scope>NUCLEOTIDE SEQUENCE [LARGE SCALE GENOMIC DNA]</scope>
</reference>
<evidence type="ECO:0000313" key="2">
    <source>
        <dbReference type="Proteomes" id="UP001497382"/>
    </source>
</evidence>
<sequence length="34" mass="4380">MDFFERDRAYRPEYYLKISKCEMHVRETTQNHVW</sequence>
<dbReference type="AlphaFoldDB" id="A0AAV2B7K7"/>
<organism evidence="1 2">
    <name type="scientific">Larinioides sclopetarius</name>
    <dbReference type="NCBI Taxonomy" id="280406"/>
    <lineage>
        <taxon>Eukaryota</taxon>
        <taxon>Metazoa</taxon>
        <taxon>Ecdysozoa</taxon>
        <taxon>Arthropoda</taxon>
        <taxon>Chelicerata</taxon>
        <taxon>Arachnida</taxon>
        <taxon>Araneae</taxon>
        <taxon>Araneomorphae</taxon>
        <taxon>Entelegynae</taxon>
        <taxon>Araneoidea</taxon>
        <taxon>Araneidae</taxon>
        <taxon>Larinioides</taxon>
    </lineage>
</organism>
<dbReference type="Proteomes" id="UP001497382">
    <property type="component" value="Unassembled WGS sequence"/>
</dbReference>
<accession>A0AAV2B7K7</accession>